<evidence type="ECO:0000313" key="1">
    <source>
        <dbReference type="EMBL" id="PIL33885.1"/>
    </source>
</evidence>
<dbReference type="OrthoDB" id="2747824at2759"/>
<accession>A0A2G8SJC8</accession>
<dbReference type="AlphaFoldDB" id="A0A2G8SJC8"/>
<gene>
    <name evidence="1" type="ORF">GSI_03591</name>
</gene>
<name>A0A2G8SJC8_9APHY</name>
<reference evidence="1 2" key="1">
    <citation type="journal article" date="2015" name="Sci. Rep.">
        <title>Chromosome-level genome map provides insights into diverse defense mechanisms in the medicinal fungus Ganoderma sinense.</title>
        <authorList>
            <person name="Zhu Y."/>
            <person name="Xu J."/>
            <person name="Sun C."/>
            <person name="Zhou S."/>
            <person name="Xu H."/>
            <person name="Nelson D.R."/>
            <person name="Qian J."/>
            <person name="Song J."/>
            <person name="Luo H."/>
            <person name="Xiang L."/>
            <person name="Li Y."/>
            <person name="Xu Z."/>
            <person name="Ji A."/>
            <person name="Wang L."/>
            <person name="Lu S."/>
            <person name="Hayward A."/>
            <person name="Sun W."/>
            <person name="Li X."/>
            <person name="Schwartz D.C."/>
            <person name="Wang Y."/>
            <person name="Chen S."/>
        </authorList>
    </citation>
    <scope>NUCLEOTIDE SEQUENCE [LARGE SCALE GENOMIC DNA]</scope>
    <source>
        <strain evidence="1 2">ZZ0214-1</strain>
    </source>
</reference>
<dbReference type="EMBL" id="AYKW01000006">
    <property type="protein sequence ID" value="PIL33885.1"/>
    <property type="molecule type" value="Genomic_DNA"/>
</dbReference>
<evidence type="ECO:0000313" key="2">
    <source>
        <dbReference type="Proteomes" id="UP000230002"/>
    </source>
</evidence>
<proteinExistence type="predicted"/>
<keyword evidence="2" id="KW-1185">Reference proteome</keyword>
<dbReference type="Proteomes" id="UP000230002">
    <property type="component" value="Unassembled WGS sequence"/>
</dbReference>
<comment type="caution">
    <text evidence="1">The sequence shown here is derived from an EMBL/GenBank/DDBJ whole genome shotgun (WGS) entry which is preliminary data.</text>
</comment>
<sequence>MSDSLLVYPIDRHLETAPAHSTKDTAQHILQLPAWSTVKFSRSHLVRSYIQFPPPLAPDDCPLYCHDPDLTLLTLEIHYIVDIPEHGPEFVQYAMFIPISTIKTACVDSELTARPLLPRAQAPSLGGSPTRSPHIVQWADWGPAGTRIVHFDSDNSCYFSAMGCSCAVTQRRRDAFGNTFLRSFVFDVHPWASPNRSPNPARDLQHAAREEERRRFMRDLTEKDTLAGLAFTESLRTTFPFDVTRRDIPLTQEDRIPIVVLAEDGILLVMCRALMDLIDGDVSIQTKIELARSGRIDGTPSVTVTVADRLASLRQRRARFHAGDHPLKYLRGRPFGFLSALSYNGFVTIISAGIVHHWRPPATFSGLGEQEVTHSMRELQLEGFNASSCVTDIAQDLLVFSRKDPTTIKGRPHPDASQSHISLTLASEGWQSDY</sequence>
<protein>
    <submittedName>
        <fullName evidence="1">Uncharacterized protein</fullName>
    </submittedName>
</protein>
<organism evidence="1 2">
    <name type="scientific">Ganoderma sinense ZZ0214-1</name>
    <dbReference type="NCBI Taxonomy" id="1077348"/>
    <lineage>
        <taxon>Eukaryota</taxon>
        <taxon>Fungi</taxon>
        <taxon>Dikarya</taxon>
        <taxon>Basidiomycota</taxon>
        <taxon>Agaricomycotina</taxon>
        <taxon>Agaricomycetes</taxon>
        <taxon>Polyporales</taxon>
        <taxon>Polyporaceae</taxon>
        <taxon>Ganoderma</taxon>
    </lineage>
</organism>